<organism evidence="3 4">
    <name type="scientific">Hymenolepis diminuta</name>
    <name type="common">Rat tapeworm</name>
    <dbReference type="NCBI Taxonomy" id="6216"/>
    <lineage>
        <taxon>Eukaryota</taxon>
        <taxon>Metazoa</taxon>
        <taxon>Spiralia</taxon>
        <taxon>Lophotrochozoa</taxon>
        <taxon>Platyhelminthes</taxon>
        <taxon>Cestoda</taxon>
        <taxon>Eucestoda</taxon>
        <taxon>Cyclophyllidea</taxon>
        <taxon>Hymenolepididae</taxon>
        <taxon>Hymenolepis</taxon>
    </lineage>
</organism>
<evidence type="ECO:0000313" key="3">
    <source>
        <dbReference type="EMBL" id="VDL62288.1"/>
    </source>
</evidence>
<dbReference type="InterPro" id="IPR024395">
    <property type="entry name" value="CLASP_N_dom"/>
</dbReference>
<name>A0A3P6ZXU4_HYMDI</name>
<accession>A0A3P6ZXU4</accession>
<dbReference type="SMART" id="SM01349">
    <property type="entry name" value="TOG"/>
    <property type="match status" value="1"/>
</dbReference>
<feature type="compositionally biased region" description="Basic and acidic residues" evidence="1">
    <location>
        <begin position="731"/>
        <end position="746"/>
    </location>
</feature>
<evidence type="ECO:0000256" key="1">
    <source>
        <dbReference type="SAM" id="MobiDB-lite"/>
    </source>
</evidence>
<feature type="domain" description="TOG" evidence="2">
    <location>
        <begin position="874"/>
        <end position="1158"/>
    </location>
</feature>
<feature type="compositionally biased region" description="Polar residues" evidence="1">
    <location>
        <begin position="611"/>
        <end position="642"/>
    </location>
</feature>
<evidence type="ECO:0000259" key="2">
    <source>
        <dbReference type="SMART" id="SM01349"/>
    </source>
</evidence>
<sequence>MEIVPQQVLQTPNHKELYIDFLMSLLQALLNLDKEDLYSTFVHHLPVSILDTFPLNKQGNDIKTALSAMECEKGLLWSNFAKNFDCSSFLLSQELFVDINLLASGNLSGKRAQLIANEVSQSIDSCLVDSILVVKTSKEEEKLLVKTLKFSVICAIAELFIMDSNFSLVLQGMQFFSKLISAISEAEPKDISKRDFDTLLVKRFIIKIFLLRHSQSGDGYSWVIHLATNFLRIALSDSKPLLLIAGSQLIARIIRLPGGARSLIRDLVEPILGCHDDLETTDTGTSRLRKEAVDLVIEILLLCPFSEISFYEIVDRVIVPGLRDSKEAVSLPKNKFSTAYNLLLITKTFLKQVRGAVVDCLAVAVSLEGETLIDRVESQLSVFSQSNNNSSQEEKGAEENKTQGQQQNQEVRLLKILATLRSTVLQRQLPILDSQSRVVRPTTRKNSINGMSAMGHTNYEASSSAIGVIERRKPSAGRMHGNLRLPWDPRDSVVVVGYASGSPSSMDTDLYTSRPDGQLHRRSHSNQVPSLELDNQTDIRRSLNLSADSYHRINQTSPTRASYAGMGILPAREFSGSLTNLSLVSEGPAAAQNRSSDSSEVTNVRRRASQRRTLQVNTNLDSANSRLSDPTNGESPNFNRSPNRQDEGNQFFLNAPSIPLCLTTGRASIAHHQSPKSDNLSNHLKASTASIDLHSPHLRPLRGQHDIAKDIMLPSPQSDFDIVGRSVHPVGDTRDQLGKQEPNKDIDETDENTNEISGRTTVLENPTFATDDFKEEDESTLRADIEDHTLRSFRRSSRALQSDSPRSGSAQSKRRDEVDFGGSSRTCPQTPTRTPSSQRRSRRPPTCPRDSSRNRRSIRQQNTNDGSENAVFSRLSRNSSANLESATCRDVNTALSRISSSDWEDKVEGLLSLSSLALRNPVAFSTPSESYSAVIHSVISECKNLRSQVSRQAVKTLSDLFRGLGRLLDPQVDTCIRVLLGKTGEASAAFLRGEVAIALSYIIRSVNPNRALIALFQHGLGHKNAAVRRQCAIQVSYLIESLGANRVMQVGAGQRGGGLSSWGSTSVISSANPNAIGTTTVTSASSQAITERVIVALGKFLLDSNQETRYYGRRILATLQQSPDFDRIVSRYLSGQMLRAVREATEYLRTKGLGEPPTSVVSASCPKTATASDQVDHSLLQSRSSSAGGLGGGL</sequence>
<feature type="compositionally biased region" description="Basic and acidic residues" evidence="1">
    <location>
        <begin position="779"/>
        <end position="790"/>
    </location>
</feature>
<feature type="region of interest" description="Disordered" evidence="1">
    <location>
        <begin position="515"/>
        <end position="536"/>
    </location>
</feature>
<dbReference type="OrthoDB" id="63891at2759"/>
<dbReference type="InterPro" id="IPR016024">
    <property type="entry name" value="ARM-type_fold"/>
</dbReference>
<dbReference type="SUPFAM" id="SSF48371">
    <property type="entry name" value="ARM repeat"/>
    <property type="match status" value="1"/>
</dbReference>
<dbReference type="AlphaFoldDB" id="A0A3P6ZXU4"/>
<feature type="compositionally biased region" description="Polar residues" evidence="1">
    <location>
        <begin position="592"/>
        <end position="602"/>
    </location>
</feature>
<dbReference type="GO" id="GO:0005881">
    <property type="term" value="C:cytoplasmic microtubule"/>
    <property type="evidence" value="ECO:0007669"/>
    <property type="project" value="TreeGrafter"/>
</dbReference>
<gene>
    <name evidence="3" type="ORF">HDID_LOCUS9869</name>
</gene>
<protein>
    <recommendedName>
        <fullName evidence="2">TOG domain-containing protein</fullName>
    </recommendedName>
</protein>
<dbReference type="GO" id="GO:0008017">
    <property type="term" value="F:microtubule binding"/>
    <property type="evidence" value="ECO:0007669"/>
    <property type="project" value="TreeGrafter"/>
</dbReference>
<feature type="compositionally biased region" description="Basic and acidic residues" evidence="1">
    <location>
        <begin position="392"/>
        <end position="401"/>
    </location>
</feature>
<feature type="compositionally biased region" description="Polar residues" evidence="1">
    <location>
        <begin position="754"/>
        <end position="768"/>
    </location>
</feature>
<proteinExistence type="predicted"/>
<feature type="compositionally biased region" description="Low complexity" evidence="1">
    <location>
        <begin position="823"/>
        <end position="838"/>
    </location>
</feature>
<dbReference type="PANTHER" id="PTHR21567:SF87">
    <property type="entry name" value="CRESCERIN-LIKE PROTEIN CHE-12"/>
    <property type="match status" value="1"/>
</dbReference>
<dbReference type="EMBL" id="UYSG01011426">
    <property type="protein sequence ID" value="VDL62288.1"/>
    <property type="molecule type" value="Genomic_DNA"/>
</dbReference>
<feature type="compositionally biased region" description="Polar residues" evidence="1">
    <location>
        <begin position="525"/>
        <end position="536"/>
    </location>
</feature>
<dbReference type="GO" id="GO:0000226">
    <property type="term" value="P:microtubule cytoskeleton organization"/>
    <property type="evidence" value="ECO:0007669"/>
    <property type="project" value="TreeGrafter"/>
</dbReference>
<dbReference type="InterPro" id="IPR011989">
    <property type="entry name" value="ARM-like"/>
</dbReference>
<dbReference type="Gene3D" id="1.25.10.10">
    <property type="entry name" value="Leucine-rich Repeat Variant"/>
    <property type="match status" value="2"/>
</dbReference>
<feature type="region of interest" description="Disordered" evidence="1">
    <location>
        <begin position="587"/>
        <end position="651"/>
    </location>
</feature>
<reference evidence="3 4" key="1">
    <citation type="submission" date="2018-11" db="EMBL/GenBank/DDBJ databases">
        <authorList>
            <consortium name="Pathogen Informatics"/>
        </authorList>
    </citation>
    <scope>NUCLEOTIDE SEQUENCE [LARGE SCALE GENOMIC DNA]</scope>
</reference>
<dbReference type="Proteomes" id="UP000274504">
    <property type="component" value="Unassembled WGS sequence"/>
</dbReference>
<feature type="compositionally biased region" description="Polar residues" evidence="1">
    <location>
        <begin position="798"/>
        <end position="811"/>
    </location>
</feature>
<dbReference type="InterPro" id="IPR034085">
    <property type="entry name" value="TOG"/>
</dbReference>
<dbReference type="PANTHER" id="PTHR21567">
    <property type="entry name" value="CLASP"/>
    <property type="match status" value="1"/>
</dbReference>
<evidence type="ECO:0000313" key="4">
    <source>
        <dbReference type="Proteomes" id="UP000274504"/>
    </source>
</evidence>
<feature type="region of interest" description="Disordered" evidence="1">
    <location>
        <begin position="384"/>
        <end position="406"/>
    </location>
</feature>
<dbReference type="Pfam" id="PF12348">
    <property type="entry name" value="CLASP_N"/>
    <property type="match status" value="1"/>
</dbReference>
<feature type="region of interest" description="Disordered" evidence="1">
    <location>
        <begin position="723"/>
        <end position="872"/>
    </location>
</feature>